<evidence type="ECO:0000256" key="5">
    <source>
        <dbReference type="ARBA" id="ARBA00022960"/>
    </source>
</evidence>
<sequence length="179" mass="20289">MKRLLILGILFLLLVLEGVALDMLPGSLLTGDLIIVSHWVFVFLAFLAIFFDREDTYFSVFYALLAGLLIDISYTGILGVYMFSYALSVYIVHGLTKLLHSNFFVTILLGAIGLILAEVFIYLIYSMTGIAELGWEDYLINRMIPTLLANILFLLVLYPFTANRLVNMRDEQLSGNRQF</sequence>
<evidence type="ECO:0000256" key="7">
    <source>
        <dbReference type="ARBA" id="ARBA00023136"/>
    </source>
</evidence>
<dbReference type="EMBL" id="CP013862">
    <property type="protein sequence ID" value="ALX48206.1"/>
    <property type="molecule type" value="Genomic_DNA"/>
</dbReference>
<evidence type="ECO:0000256" key="4">
    <source>
        <dbReference type="ARBA" id="ARBA00022692"/>
    </source>
</evidence>
<feature type="transmembrane region" description="Helical" evidence="8">
    <location>
        <begin position="103"/>
        <end position="127"/>
    </location>
</feature>
<gene>
    <name evidence="9" type="ORF">AOX59_06045</name>
</gene>
<evidence type="ECO:0000256" key="2">
    <source>
        <dbReference type="ARBA" id="ARBA00007776"/>
    </source>
</evidence>
<keyword evidence="3" id="KW-1003">Cell membrane</keyword>
<proteinExistence type="inferred from homology"/>
<dbReference type="STRING" id="1472767.AOX59_06045"/>
<keyword evidence="7 8" id="KW-0472">Membrane</keyword>
<dbReference type="Proteomes" id="UP000050331">
    <property type="component" value="Chromosome"/>
</dbReference>
<reference evidence="9 10" key="1">
    <citation type="submission" date="2016-01" db="EMBL/GenBank/DDBJ databases">
        <title>Complete genome sequence of strain Lentibacillus amyloliquefaciens LAM0015T isolated from saline sediment.</title>
        <authorList>
            <person name="Wang J.-L."/>
            <person name="He M.-X."/>
        </authorList>
    </citation>
    <scope>NUCLEOTIDE SEQUENCE [LARGE SCALE GENOMIC DNA]</scope>
    <source>
        <strain evidence="9 10">LAM0015</strain>
    </source>
</reference>
<dbReference type="AlphaFoldDB" id="A0A0U4FHV4"/>
<dbReference type="NCBIfam" id="TIGR03426">
    <property type="entry name" value="shape_MreD"/>
    <property type="match status" value="1"/>
</dbReference>
<evidence type="ECO:0000256" key="3">
    <source>
        <dbReference type="ARBA" id="ARBA00022475"/>
    </source>
</evidence>
<organism evidence="9 10">
    <name type="scientific">Lentibacillus amyloliquefaciens</name>
    <dbReference type="NCBI Taxonomy" id="1472767"/>
    <lineage>
        <taxon>Bacteria</taxon>
        <taxon>Bacillati</taxon>
        <taxon>Bacillota</taxon>
        <taxon>Bacilli</taxon>
        <taxon>Bacillales</taxon>
        <taxon>Bacillaceae</taxon>
        <taxon>Lentibacillus</taxon>
    </lineage>
</organism>
<feature type="transmembrane region" description="Helical" evidence="8">
    <location>
        <begin position="139"/>
        <end position="160"/>
    </location>
</feature>
<dbReference type="GO" id="GO:0008360">
    <property type="term" value="P:regulation of cell shape"/>
    <property type="evidence" value="ECO:0007669"/>
    <property type="project" value="UniProtKB-KW"/>
</dbReference>
<protein>
    <submittedName>
        <fullName evidence="9">Rod shape-determining protein MreD</fullName>
    </submittedName>
</protein>
<feature type="transmembrane region" description="Helical" evidence="8">
    <location>
        <begin position="60"/>
        <end position="83"/>
    </location>
</feature>
<evidence type="ECO:0000256" key="8">
    <source>
        <dbReference type="SAM" id="Phobius"/>
    </source>
</evidence>
<dbReference type="Pfam" id="PF04093">
    <property type="entry name" value="MreD"/>
    <property type="match status" value="1"/>
</dbReference>
<dbReference type="GO" id="GO:0005886">
    <property type="term" value="C:plasma membrane"/>
    <property type="evidence" value="ECO:0007669"/>
    <property type="project" value="UniProtKB-SubCell"/>
</dbReference>
<keyword evidence="4 8" id="KW-0812">Transmembrane</keyword>
<dbReference type="OrthoDB" id="1653857at2"/>
<keyword evidence="10" id="KW-1185">Reference proteome</keyword>
<comment type="subcellular location">
    <subcellularLocation>
        <location evidence="1">Cell membrane</location>
        <topology evidence="1">Multi-pass membrane protein</topology>
    </subcellularLocation>
</comment>
<comment type="similarity">
    <text evidence="2">Belongs to the MreD family.</text>
</comment>
<evidence type="ECO:0000256" key="6">
    <source>
        <dbReference type="ARBA" id="ARBA00022989"/>
    </source>
</evidence>
<accession>A0A0U4FHV4</accession>
<keyword evidence="5" id="KW-0133">Cell shape</keyword>
<dbReference type="InterPro" id="IPR007227">
    <property type="entry name" value="Cell_shape_determining_MreD"/>
</dbReference>
<evidence type="ECO:0000313" key="10">
    <source>
        <dbReference type="Proteomes" id="UP000050331"/>
    </source>
</evidence>
<feature type="transmembrane region" description="Helical" evidence="8">
    <location>
        <begin position="28"/>
        <end position="51"/>
    </location>
</feature>
<dbReference type="KEGG" id="lao:AOX59_06045"/>
<evidence type="ECO:0000313" key="9">
    <source>
        <dbReference type="EMBL" id="ALX48206.1"/>
    </source>
</evidence>
<name>A0A0U4FHV4_9BACI</name>
<keyword evidence="6 8" id="KW-1133">Transmembrane helix</keyword>
<dbReference type="RefSeq" id="WP_068443265.1">
    <property type="nucleotide sequence ID" value="NZ_CP013862.1"/>
</dbReference>
<evidence type="ECO:0000256" key="1">
    <source>
        <dbReference type="ARBA" id="ARBA00004651"/>
    </source>
</evidence>